<protein>
    <recommendedName>
        <fullName evidence="4">Core-binding (CB) domain-containing protein</fullName>
    </recommendedName>
</protein>
<reference evidence="2 3" key="1">
    <citation type="submission" date="2016-12" db="EMBL/GenBank/DDBJ databases">
        <title>Candidatus Reconcilibacillus cellulovorans genome.</title>
        <authorList>
            <person name="Kolinko S."/>
            <person name="Wu Y.-W."/>
            <person name="Tachea F."/>
            <person name="Denzel E."/>
            <person name="Hiras J."/>
            <person name="Baecker N."/>
            <person name="Chan L.J."/>
            <person name="Eichorst S.A."/>
            <person name="Frey D."/>
            <person name="Adams P.D."/>
            <person name="Pray T."/>
            <person name="Tanjore D."/>
            <person name="Petzold C.J."/>
            <person name="Gladden J.M."/>
            <person name="Simmons B.A."/>
            <person name="Singer S.W."/>
        </authorList>
    </citation>
    <scope>NUCLEOTIDE SEQUENCE [LARGE SCALE GENOMIC DNA]</scope>
    <source>
        <strain evidence="2">JTherm</strain>
    </source>
</reference>
<evidence type="ECO:0000313" key="3">
    <source>
        <dbReference type="Proteomes" id="UP000243688"/>
    </source>
</evidence>
<sequence>MDYRKHVSRFFEEFPTAWPDYNALKKAVVYHFASLQGKSSSHYNLWREYLKAFFSWCVQEGYLTKNPVDSIKKRKNKGSLNVAK</sequence>
<proteinExistence type="predicted"/>
<dbReference type="EMBL" id="MOXJ01000002">
    <property type="protein sequence ID" value="PDO11453.1"/>
    <property type="molecule type" value="Genomic_DNA"/>
</dbReference>
<accession>A0A2A6E3A2</accession>
<evidence type="ECO:0000256" key="1">
    <source>
        <dbReference type="ARBA" id="ARBA00023125"/>
    </source>
</evidence>
<dbReference type="InterPro" id="IPR010998">
    <property type="entry name" value="Integrase_recombinase_N"/>
</dbReference>
<gene>
    <name evidence="2" type="ORF">BLM47_01525</name>
</gene>
<organism evidence="2 3">
    <name type="scientific">Candidatus Reconcilbacillus cellulovorans</name>
    <dbReference type="NCBI Taxonomy" id="1906605"/>
    <lineage>
        <taxon>Bacteria</taxon>
        <taxon>Bacillati</taxon>
        <taxon>Bacillota</taxon>
        <taxon>Bacilli</taxon>
        <taxon>Bacillales</taxon>
        <taxon>Paenibacillaceae</taxon>
        <taxon>Candidatus Reconcilbacillus</taxon>
    </lineage>
</organism>
<dbReference type="InterPro" id="IPR011010">
    <property type="entry name" value="DNA_brk_join_enz"/>
</dbReference>
<dbReference type="Gene3D" id="1.10.150.130">
    <property type="match status" value="1"/>
</dbReference>
<evidence type="ECO:0000313" key="2">
    <source>
        <dbReference type="EMBL" id="PDO11453.1"/>
    </source>
</evidence>
<keyword evidence="1" id="KW-0238">DNA-binding</keyword>
<evidence type="ECO:0008006" key="4">
    <source>
        <dbReference type="Google" id="ProtNLM"/>
    </source>
</evidence>
<name>A0A2A6E3A2_9BACL</name>
<comment type="caution">
    <text evidence="2">The sequence shown here is derived from an EMBL/GenBank/DDBJ whole genome shotgun (WGS) entry which is preliminary data.</text>
</comment>
<dbReference type="GO" id="GO:0003677">
    <property type="term" value="F:DNA binding"/>
    <property type="evidence" value="ECO:0007669"/>
    <property type="project" value="UniProtKB-KW"/>
</dbReference>
<dbReference type="AlphaFoldDB" id="A0A2A6E3A2"/>
<dbReference type="Proteomes" id="UP000243688">
    <property type="component" value="Unassembled WGS sequence"/>
</dbReference>
<dbReference type="SUPFAM" id="SSF56349">
    <property type="entry name" value="DNA breaking-rejoining enzymes"/>
    <property type="match status" value="1"/>
</dbReference>